<dbReference type="AlphaFoldDB" id="A0A6I3KIK2"/>
<keyword evidence="4" id="KW-1185">Reference proteome</keyword>
<evidence type="ECO:0000256" key="1">
    <source>
        <dbReference type="SAM" id="MobiDB-lite"/>
    </source>
</evidence>
<protein>
    <submittedName>
        <fullName evidence="3">Uncharacterized protein</fullName>
    </submittedName>
</protein>
<proteinExistence type="predicted"/>
<keyword evidence="2" id="KW-0732">Signal</keyword>
<accession>A0A6I3KIK2</accession>
<feature type="region of interest" description="Disordered" evidence="1">
    <location>
        <begin position="26"/>
        <end position="95"/>
    </location>
</feature>
<evidence type="ECO:0000256" key="2">
    <source>
        <dbReference type="SAM" id="SignalP"/>
    </source>
</evidence>
<evidence type="ECO:0000313" key="4">
    <source>
        <dbReference type="Proteomes" id="UP000440694"/>
    </source>
</evidence>
<dbReference type="RefSeq" id="WP_154738647.1">
    <property type="nucleotide sequence ID" value="NZ_WMBQ01000001.1"/>
</dbReference>
<reference evidence="3 4" key="1">
    <citation type="submission" date="2019-11" db="EMBL/GenBank/DDBJ databases">
        <title>Identification of a novel strain.</title>
        <authorList>
            <person name="Xu Q."/>
            <person name="Wang G."/>
        </authorList>
    </citation>
    <scope>NUCLEOTIDE SEQUENCE [LARGE SCALE GENOMIC DNA]</scope>
    <source>
        <strain evidence="4">xq</strain>
    </source>
</reference>
<feature type="chain" id="PRO_5026214212" evidence="2">
    <location>
        <begin position="25"/>
        <end position="95"/>
    </location>
</feature>
<feature type="signal peptide" evidence="2">
    <location>
        <begin position="1"/>
        <end position="24"/>
    </location>
</feature>
<organism evidence="3 4">
    <name type="scientific">Hyphomicrobium album</name>
    <dbReference type="NCBI Taxonomy" id="2665159"/>
    <lineage>
        <taxon>Bacteria</taxon>
        <taxon>Pseudomonadati</taxon>
        <taxon>Pseudomonadota</taxon>
        <taxon>Alphaproteobacteria</taxon>
        <taxon>Hyphomicrobiales</taxon>
        <taxon>Hyphomicrobiaceae</taxon>
        <taxon>Hyphomicrobium</taxon>
    </lineage>
</organism>
<dbReference type="Proteomes" id="UP000440694">
    <property type="component" value="Unassembled WGS sequence"/>
</dbReference>
<dbReference type="EMBL" id="WMBQ01000001">
    <property type="protein sequence ID" value="MTD94189.1"/>
    <property type="molecule type" value="Genomic_DNA"/>
</dbReference>
<feature type="compositionally biased region" description="Polar residues" evidence="1">
    <location>
        <begin position="81"/>
        <end position="95"/>
    </location>
</feature>
<comment type="caution">
    <text evidence="3">The sequence shown here is derived from an EMBL/GenBank/DDBJ whole genome shotgun (WGS) entry which is preliminary data.</text>
</comment>
<evidence type="ECO:0000313" key="3">
    <source>
        <dbReference type="EMBL" id="MTD94189.1"/>
    </source>
</evidence>
<gene>
    <name evidence="3" type="ORF">GIW81_07545</name>
</gene>
<name>A0A6I3KIK2_9HYPH</name>
<sequence>MKPVGLVALTVASLLPFYPFTAAAGAGAGGGTSMEVEKPAAAPAEPEGGYRPRWADPNAKPPEPGIENDPTPFDPADVDANTDSLNNNLSPINPD</sequence>